<comment type="caution">
    <text evidence="2">The sequence shown here is derived from an EMBL/GenBank/DDBJ whole genome shotgun (WGS) entry which is preliminary data.</text>
</comment>
<reference evidence="2 3" key="1">
    <citation type="journal article" date="2019" name="PLoS Negl. Trop. Dis.">
        <title>Revisiting the worldwide diversity of Leptospira species in the environment.</title>
        <authorList>
            <person name="Vincent A.T."/>
            <person name="Schiettekatte O."/>
            <person name="Bourhy P."/>
            <person name="Veyrier F.J."/>
            <person name="Picardeau M."/>
        </authorList>
    </citation>
    <scope>NUCLEOTIDE SEQUENCE [LARGE SCALE GENOMIC DNA]</scope>
    <source>
        <strain evidence="2 3">201702445</strain>
    </source>
</reference>
<name>A0A6N4R1X9_9LEPT</name>
<feature type="transmembrane region" description="Helical" evidence="1">
    <location>
        <begin position="27"/>
        <end position="47"/>
    </location>
</feature>
<dbReference type="Proteomes" id="UP000297613">
    <property type="component" value="Unassembled WGS sequence"/>
</dbReference>
<organism evidence="2 3">
    <name type="scientific">Leptospira yasudae</name>
    <dbReference type="NCBI Taxonomy" id="2202201"/>
    <lineage>
        <taxon>Bacteria</taxon>
        <taxon>Pseudomonadati</taxon>
        <taxon>Spirochaetota</taxon>
        <taxon>Spirochaetia</taxon>
        <taxon>Leptospirales</taxon>
        <taxon>Leptospiraceae</taxon>
        <taxon>Leptospira</taxon>
    </lineage>
</organism>
<proteinExistence type="predicted"/>
<keyword evidence="1" id="KW-0812">Transmembrane</keyword>
<dbReference type="PANTHER" id="PTHR38482">
    <property type="entry name" value="DMT FAMILY PROTEIN"/>
    <property type="match status" value="1"/>
</dbReference>
<feature type="transmembrane region" description="Helical" evidence="1">
    <location>
        <begin position="68"/>
        <end position="86"/>
    </location>
</feature>
<keyword evidence="1" id="KW-0472">Membrane</keyword>
<evidence type="ECO:0000313" key="3">
    <source>
        <dbReference type="Proteomes" id="UP000297613"/>
    </source>
</evidence>
<dbReference type="AlphaFoldDB" id="A0A6N4R1X9"/>
<protein>
    <recommendedName>
        <fullName evidence="4">PF04342 family protein</fullName>
    </recommendedName>
</protein>
<feature type="transmembrane region" description="Helical" evidence="1">
    <location>
        <begin position="92"/>
        <end position="110"/>
    </location>
</feature>
<gene>
    <name evidence="2" type="ORF">EHQ83_14980</name>
</gene>
<dbReference type="PANTHER" id="PTHR38482:SF1">
    <property type="entry name" value="DMT FAMILY PROTEIN"/>
    <property type="match status" value="1"/>
</dbReference>
<dbReference type="Pfam" id="PF04342">
    <property type="entry name" value="DMT_6"/>
    <property type="match status" value="1"/>
</dbReference>
<dbReference type="InterPro" id="IPR007437">
    <property type="entry name" value="DUF486"/>
</dbReference>
<evidence type="ECO:0008006" key="4">
    <source>
        <dbReference type="Google" id="ProtNLM"/>
    </source>
</evidence>
<keyword evidence="1" id="KW-1133">Transmembrane helix</keyword>
<dbReference type="PIRSF" id="PIRSF021239">
    <property type="entry name" value="UCP021239"/>
    <property type="match status" value="1"/>
</dbReference>
<evidence type="ECO:0000256" key="1">
    <source>
        <dbReference type="SAM" id="Phobius"/>
    </source>
</evidence>
<accession>A0A6N4R1X9</accession>
<dbReference type="RefSeq" id="WP_135573194.1">
    <property type="nucleotide sequence ID" value="NZ_RQGK01000015.1"/>
</dbReference>
<sequence length="121" mass="13776">MKTFLLLLCSNVFMTFAWYGHLKFFHGWSLPLTIALSWGIALFEYILMVPANRIGYGEEGYNAFQLKILQEIITISVFIVFASLVLKERIKWNHAVSFLLILAAVGFAFYDKPNPSSASHP</sequence>
<dbReference type="EMBL" id="RQGM01000062">
    <property type="protein sequence ID" value="TGL81166.1"/>
    <property type="molecule type" value="Genomic_DNA"/>
</dbReference>
<evidence type="ECO:0000313" key="2">
    <source>
        <dbReference type="EMBL" id="TGL81166.1"/>
    </source>
</evidence>